<dbReference type="EMBL" id="JAGQDE010000015">
    <property type="protein sequence ID" value="MBQ0960535.1"/>
    <property type="molecule type" value="Genomic_DNA"/>
</dbReference>
<gene>
    <name evidence="1" type="ORF">KAK06_16395</name>
</gene>
<keyword evidence="2" id="KW-1185">Reference proteome</keyword>
<protein>
    <submittedName>
        <fullName evidence="1">Uncharacterized protein</fullName>
    </submittedName>
</protein>
<sequence>MTPLDLPSQYEPFTRVRIGSNMLENVKALATVGGNVPLLIGNGATPRVWLSIPADRTGSRWYPLVKDNFSSHPDVKVEAFPKRIVVRTPQGVVLSALRGNETVLNVQKLDLRPFGLNIYSDESALYVMGNTLAKNQFRNVSVVIGVETGA</sequence>
<evidence type="ECO:0000313" key="1">
    <source>
        <dbReference type="EMBL" id="MBQ0960535.1"/>
    </source>
</evidence>
<comment type="caution">
    <text evidence="1">The sequence shown here is derived from an EMBL/GenBank/DDBJ whole genome shotgun (WGS) entry which is preliminary data.</text>
</comment>
<evidence type="ECO:0000313" key="2">
    <source>
        <dbReference type="Proteomes" id="UP000678374"/>
    </source>
</evidence>
<proteinExistence type="predicted"/>
<name>A0A940YWJ1_9BURK</name>
<dbReference type="RefSeq" id="WP_210803213.1">
    <property type="nucleotide sequence ID" value="NZ_JAGQDE010000015.1"/>
</dbReference>
<accession>A0A940YWJ1</accession>
<organism evidence="1 2">
    <name type="scientific">Ideonella aquatica</name>
    <dbReference type="NCBI Taxonomy" id="2824119"/>
    <lineage>
        <taxon>Bacteria</taxon>
        <taxon>Pseudomonadati</taxon>
        <taxon>Pseudomonadota</taxon>
        <taxon>Betaproteobacteria</taxon>
        <taxon>Burkholderiales</taxon>
        <taxon>Sphaerotilaceae</taxon>
        <taxon>Ideonella</taxon>
    </lineage>
</organism>
<dbReference type="Proteomes" id="UP000678374">
    <property type="component" value="Unassembled WGS sequence"/>
</dbReference>
<reference evidence="1" key="1">
    <citation type="submission" date="2021-04" db="EMBL/GenBank/DDBJ databases">
        <title>The genome sequence of Ideonella sp. 4Y11.</title>
        <authorList>
            <person name="Liu Y."/>
        </authorList>
    </citation>
    <scope>NUCLEOTIDE SEQUENCE</scope>
    <source>
        <strain evidence="1">4Y11</strain>
    </source>
</reference>
<dbReference type="AlphaFoldDB" id="A0A940YWJ1"/>